<dbReference type="CDD" id="cd07249">
    <property type="entry name" value="MMCE"/>
    <property type="match status" value="1"/>
</dbReference>
<dbReference type="NCBIfam" id="TIGR03081">
    <property type="entry name" value="metmalonyl_epim"/>
    <property type="match status" value="1"/>
</dbReference>
<sequence length="136" mass="14889">MFTHVDHIGLAVRDVEEGIAFYTQAFGITEWERISLADRHMAVGVARLGETLIELIAPTSEDAAFAKFLRDKGPGIHHIAYRVDDIVAALAELEARGVPLLDKVPRPGIHNTLIAFVHPKAGGQGVLTELVQHQDH</sequence>
<accession>A0A426U9I3</accession>
<evidence type="ECO:0000256" key="1">
    <source>
        <dbReference type="ARBA" id="ARBA00009308"/>
    </source>
</evidence>
<gene>
    <name evidence="4" type="primary">mce</name>
    <name evidence="4" type="ORF">EI684_02275</name>
</gene>
<dbReference type="GO" id="GO:0046872">
    <property type="term" value="F:metal ion binding"/>
    <property type="evidence" value="ECO:0007669"/>
    <property type="project" value="UniProtKB-KW"/>
</dbReference>
<reference evidence="4 5" key="1">
    <citation type="submission" date="2018-12" db="EMBL/GenBank/DDBJ databases">
        <title>Genome Sequence of Candidatus Viridilinea halotolerans isolated from saline sulfide-rich spring.</title>
        <authorList>
            <person name="Grouzdev D.S."/>
            <person name="Burganskaya E.I."/>
            <person name="Krutkina M.S."/>
            <person name="Sukhacheva M.V."/>
            <person name="Gorlenko V.M."/>
        </authorList>
    </citation>
    <scope>NUCLEOTIDE SEQUENCE [LARGE SCALE GENOMIC DNA]</scope>
    <source>
        <strain evidence="4">Chok-6</strain>
    </source>
</reference>
<dbReference type="EMBL" id="RSAS01000092">
    <property type="protein sequence ID" value="RRR76867.1"/>
    <property type="molecule type" value="Genomic_DNA"/>
</dbReference>
<dbReference type="InterPro" id="IPR051785">
    <property type="entry name" value="MMCE/EMCE_epimerase"/>
</dbReference>
<dbReference type="InterPro" id="IPR029068">
    <property type="entry name" value="Glyas_Bleomycin-R_OHBP_Dase"/>
</dbReference>
<dbReference type="GO" id="GO:0046491">
    <property type="term" value="P:L-methylmalonyl-CoA metabolic process"/>
    <property type="evidence" value="ECO:0007669"/>
    <property type="project" value="TreeGrafter"/>
</dbReference>
<dbReference type="PANTHER" id="PTHR43048:SF3">
    <property type="entry name" value="METHYLMALONYL-COA EPIMERASE, MITOCHONDRIAL"/>
    <property type="match status" value="1"/>
</dbReference>
<dbReference type="SUPFAM" id="SSF54593">
    <property type="entry name" value="Glyoxalase/Bleomycin resistance protein/Dihydroxybiphenyl dioxygenase"/>
    <property type="match status" value="1"/>
</dbReference>
<evidence type="ECO:0000313" key="4">
    <source>
        <dbReference type="EMBL" id="RRR76867.1"/>
    </source>
</evidence>
<name>A0A426U9I3_9CHLR</name>
<dbReference type="InterPro" id="IPR017515">
    <property type="entry name" value="MeMalonyl-CoA_epimerase"/>
</dbReference>
<keyword evidence="2" id="KW-0479">Metal-binding</keyword>
<comment type="similarity">
    <text evidence="1">Belongs to the methylmalonyl-CoA epimerase family.</text>
</comment>
<dbReference type="EC" id="5.1.99.1" evidence="4"/>
<feature type="domain" description="VOC" evidence="3">
    <location>
        <begin position="4"/>
        <end position="133"/>
    </location>
</feature>
<dbReference type="Gene3D" id="3.10.180.10">
    <property type="entry name" value="2,3-Dihydroxybiphenyl 1,2-Dioxygenase, domain 1"/>
    <property type="match status" value="1"/>
</dbReference>
<evidence type="ECO:0000256" key="2">
    <source>
        <dbReference type="ARBA" id="ARBA00022723"/>
    </source>
</evidence>
<dbReference type="Pfam" id="PF13669">
    <property type="entry name" value="Glyoxalase_4"/>
    <property type="match status" value="1"/>
</dbReference>
<dbReference type="AlphaFoldDB" id="A0A426U9I3"/>
<dbReference type="Proteomes" id="UP000280307">
    <property type="component" value="Unassembled WGS sequence"/>
</dbReference>
<protein>
    <submittedName>
        <fullName evidence="4">Methylmalonyl-CoA epimerase</fullName>
        <ecNumber evidence="4">5.1.99.1</ecNumber>
    </submittedName>
</protein>
<evidence type="ECO:0000259" key="3">
    <source>
        <dbReference type="PROSITE" id="PS51819"/>
    </source>
</evidence>
<evidence type="ECO:0000313" key="5">
    <source>
        <dbReference type="Proteomes" id="UP000280307"/>
    </source>
</evidence>
<proteinExistence type="inferred from homology"/>
<dbReference type="PANTHER" id="PTHR43048">
    <property type="entry name" value="METHYLMALONYL-COA EPIMERASE"/>
    <property type="match status" value="1"/>
</dbReference>
<keyword evidence="4" id="KW-0413">Isomerase</keyword>
<organism evidence="4 5">
    <name type="scientific">Candidatus Viridilinea halotolerans</name>
    <dbReference type="NCBI Taxonomy" id="2491704"/>
    <lineage>
        <taxon>Bacteria</taxon>
        <taxon>Bacillati</taxon>
        <taxon>Chloroflexota</taxon>
        <taxon>Chloroflexia</taxon>
        <taxon>Chloroflexales</taxon>
        <taxon>Chloroflexineae</taxon>
        <taxon>Oscillochloridaceae</taxon>
        <taxon>Candidatus Viridilinea</taxon>
    </lineage>
</organism>
<dbReference type="GO" id="GO:0004493">
    <property type="term" value="F:methylmalonyl-CoA epimerase activity"/>
    <property type="evidence" value="ECO:0007669"/>
    <property type="project" value="UniProtKB-EC"/>
</dbReference>
<dbReference type="InterPro" id="IPR037523">
    <property type="entry name" value="VOC_core"/>
</dbReference>
<dbReference type="PROSITE" id="PS51819">
    <property type="entry name" value="VOC"/>
    <property type="match status" value="1"/>
</dbReference>
<comment type="caution">
    <text evidence="4">The sequence shown here is derived from an EMBL/GenBank/DDBJ whole genome shotgun (WGS) entry which is preliminary data.</text>
</comment>